<dbReference type="GeneID" id="30025876"/>
<comment type="caution">
    <text evidence="1">The sequence shown here is derived from an EMBL/GenBank/DDBJ whole genome shotgun (WGS) entry which is preliminary data.</text>
</comment>
<name>A0A167FT64_CORFA</name>
<evidence type="ECO:0000313" key="1">
    <source>
        <dbReference type="EMBL" id="OAA45716.1"/>
    </source>
</evidence>
<reference evidence="1 2" key="1">
    <citation type="journal article" date="2016" name="Genome Biol. Evol.">
        <title>Divergent and convergent evolution of fungal pathogenicity.</title>
        <authorList>
            <person name="Shang Y."/>
            <person name="Xiao G."/>
            <person name="Zheng P."/>
            <person name="Cen K."/>
            <person name="Zhan S."/>
            <person name="Wang C."/>
        </authorList>
    </citation>
    <scope>NUCLEOTIDE SEQUENCE [LARGE SCALE GENOMIC DNA]</scope>
    <source>
        <strain evidence="1 2">ARSEF 2679</strain>
    </source>
</reference>
<sequence>MDKLIDYAEEGHKLETHGDVPDPPFVFAATGLMMEAAMIQTRIRQKSLV</sequence>
<organism evidence="1 2">
    <name type="scientific">Cordyceps fumosorosea (strain ARSEF 2679)</name>
    <name type="common">Isaria fumosorosea</name>
    <dbReference type="NCBI Taxonomy" id="1081104"/>
    <lineage>
        <taxon>Eukaryota</taxon>
        <taxon>Fungi</taxon>
        <taxon>Dikarya</taxon>
        <taxon>Ascomycota</taxon>
        <taxon>Pezizomycotina</taxon>
        <taxon>Sordariomycetes</taxon>
        <taxon>Hypocreomycetidae</taxon>
        <taxon>Hypocreales</taxon>
        <taxon>Cordycipitaceae</taxon>
        <taxon>Cordyceps</taxon>
    </lineage>
</organism>
<gene>
    <name evidence="1" type="ORF">ISF_09584</name>
</gene>
<dbReference type="AlphaFoldDB" id="A0A167FT64"/>
<dbReference type="RefSeq" id="XP_018699633.1">
    <property type="nucleotide sequence ID" value="XM_018853185.1"/>
</dbReference>
<proteinExistence type="predicted"/>
<protein>
    <submittedName>
        <fullName evidence="1">Uncharacterized protein</fullName>
    </submittedName>
</protein>
<keyword evidence="2" id="KW-1185">Reference proteome</keyword>
<dbReference type="EMBL" id="AZHB01000056">
    <property type="protein sequence ID" value="OAA45716.1"/>
    <property type="molecule type" value="Genomic_DNA"/>
</dbReference>
<dbReference type="Proteomes" id="UP000076744">
    <property type="component" value="Unassembled WGS sequence"/>
</dbReference>
<evidence type="ECO:0000313" key="2">
    <source>
        <dbReference type="Proteomes" id="UP000076744"/>
    </source>
</evidence>
<accession>A0A167FT64</accession>